<dbReference type="SUPFAM" id="SSF88946">
    <property type="entry name" value="Sigma2 domain of RNA polymerase sigma factors"/>
    <property type="match status" value="1"/>
</dbReference>
<evidence type="ECO:0000256" key="5">
    <source>
        <dbReference type="ARBA" id="ARBA00023163"/>
    </source>
</evidence>
<evidence type="ECO:0000313" key="8">
    <source>
        <dbReference type="EMBL" id="MDN4476768.1"/>
    </source>
</evidence>
<dbReference type="RefSeq" id="WP_301135468.1">
    <property type="nucleotide sequence ID" value="NZ_JAUHPW010000011.1"/>
</dbReference>
<evidence type="ECO:0000256" key="3">
    <source>
        <dbReference type="ARBA" id="ARBA00023082"/>
    </source>
</evidence>
<comment type="caution">
    <text evidence="8">The sequence shown here is derived from an EMBL/GenBank/DDBJ whole genome shotgun (WGS) entry which is preliminary data.</text>
</comment>
<feature type="domain" description="RNA polymerase sigma factor 70 region 4 type 2" evidence="7">
    <location>
        <begin position="125"/>
        <end position="176"/>
    </location>
</feature>
<dbReference type="EMBL" id="JAUHPW010000011">
    <property type="protein sequence ID" value="MDN4476768.1"/>
    <property type="molecule type" value="Genomic_DNA"/>
</dbReference>
<name>A0ABT8GCB0_9MICO</name>
<evidence type="ECO:0000259" key="7">
    <source>
        <dbReference type="Pfam" id="PF08281"/>
    </source>
</evidence>
<evidence type="ECO:0000259" key="6">
    <source>
        <dbReference type="Pfam" id="PF04542"/>
    </source>
</evidence>
<organism evidence="8 9">
    <name type="scientific">Demequina litoralis</name>
    <dbReference type="NCBI Taxonomy" id="3051660"/>
    <lineage>
        <taxon>Bacteria</taxon>
        <taxon>Bacillati</taxon>
        <taxon>Actinomycetota</taxon>
        <taxon>Actinomycetes</taxon>
        <taxon>Micrococcales</taxon>
        <taxon>Demequinaceae</taxon>
        <taxon>Demequina</taxon>
    </lineage>
</organism>
<dbReference type="NCBIfam" id="TIGR02937">
    <property type="entry name" value="sigma70-ECF"/>
    <property type="match status" value="1"/>
</dbReference>
<dbReference type="Gene3D" id="1.10.1740.10">
    <property type="match status" value="1"/>
</dbReference>
<gene>
    <name evidence="8" type="ORF">QQX09_12980</name>
</gene>
<feature type="domain" description="RNA polymerase sigma-70 region 2" evidence="6">
    <location>
        <begin position="33"/>
        <end position="92"/>
    </location>
</feature>
<dbReference type="SUPFAM" id="SSF88659">
    <property type="entry name" value="Sigma3 and sigma4 domains of RNA polymerase sigma factors"/>
    <property type="match status" value="1"/>
</dbReference>
<dbReference type="Proteomes" id="UP001172728">
    <property type="component" value="Unassembled WGS sequence"/>
</dbReference>
<dbReference type="InterPro" id="IPR014284">
    <property type="entry name" value="RNA_pol_sigma-70_dom"/>
</dbReference>
<evidence type="ECO:0000256" key="1">
    <source>
        <dbReference type="ARBA" id="ARBA00010641"/>
    </source>
</evidence>
<proteinExistence type="inferred from homology"/>
<comment type="similarity">
    <text evidence="1">Belongs to the sigma-70 factor family. ECF subfamily.</text>
</comment>
<evidence type="ECO:0000256" key="4">
    <source>
        <dbReference type="ARBA" id="ARBA00023125"/>
    </source>
</evidence>
<protein>
    <submittedName>
        <fullName evidence="8">RNA polymerase sigma factor</fullName>
    </submittedName>
</protein>
<dbReference type="InterPro" id="IPR007627">
    <property type="entry name" value="RNA_pol_sigma70_r2"/>
</dbReference>
<dbReference type="Pfam" id="PF04542">
    <property type="entry name" value="Sigma70_r2"/>
    <property type="match status" value="1"/>
</dbReference>
<dbReference type="InterPro" id="IPR036388">
    <property type="entry name" value="WH-like_DNA-bd_sf"/>
</dbReference>
<dbReference type="PANTHER" id="PTHR43133:SF58">
    <property type="entry name" value="ECF RNA POLYMERASE SIGMA FACTOR SIGD"/>
    <property type="match status" value="1"/>
</dbReference>
<dbReference type="CDD" id="cd06171">
    <property type="entry name" value="Sigma70_r4"/>
    <property type="match status" value="1"/>
</dbReference>
<evidence type="ECO:0000313" key="9">
    <source>
        <dbReference type="Proteomes" id="UP001172728"/>
    </source>
</evidence>
<dbReference type="Gene3D" id="1.10.10.10">
    <property type="entry name" value="Winged helix-like DNA-binding domain superfamily/Winged helix DNA-binding domain"/>
    <property type="match status" value="1"/>
</dbReference>
<dbReference type="PANTHER" id="PTHR43133">
    <property type="entry name" value="RNA POLYMERASE ECF-TYPE SIGMA FACTO"/>
    <property type="match status" value="1"/>
</dbReference>
<dbReference type="InterPro" id="IPR013249">
    <property type="entry name" value="RNA_pol_sigma70_r4_t2"/>
</dbReference>
<keyword evidence="5" id="KW-0804">Transcription</keyword>
<keyword evidence="3" id="KW-0731">Sigma factor</keyword>
<dbReference type="InterPro" id="IPR013325">
    <property type="entry name" value="RNA_pol_sigma_r2"/>
</dbReference>
<keyword evidence="2" id="KW-0805">Transcription regulation</keyword>
<dbReference type="InterPro" id="IPR039425">
    <property type="entry name" value="RNA_pol_sigma-70-like"/>
</dbReference>
<evidence type="ECO:0000256" key="2">
    <source>
        <dbReference type="ARBA" id="ARBA00023015"/>
    </source>
</evidence>
<sequence length="188" mass="20347">MTLGPAFESILSAARVGEDWAWAEIYRDLAGPVRGYLAGKGSPSPEDEAADTFLNVARGIASFTGGEGDFRSWVFSIAHRRMVDAHRRSGRRPEAPVADETLALLVREAAPSAEQHALLRGQAETVDRLLCRLNARQREVLLLRVVAGLSVKETAEVVGASESAVKVAQHRAVAALRRDLDRGILDPV</sequence>
<keyword evidence="9" id="KW-1185">Reference proteome</keyword>
<reference evidence="8" key="1">
    <citation type="submission" date="2023-06" db="EMBL/GenBank/DDBJ databases">
        <title>Sysu t00192.</title>
        <authorList>
            <person name="Gao L."/>
            <person name="Fang B.-Z."/>
            <person name="Li W.-J."/>
        </authorList>
    </citation>
    <scope>NUCLEOTIDE SEQUENCE</scope>
    <source>
        <strain evidence="8">SYSU T00192</strain>
    </source>
</reference>
<keyword evidence="4" id="KW-0238">DNA-binding</keyword>
<accession>A0ABT8GCB0</accession>
<dbReference type="Pfam" id="PF08281">
    <property type="entry name" value="Sigma70_r4_2"/>
    <property type="match status" value="1"/>
</dbReference>
<dbReference type="InterPro" id="IPR013324">
    <property type="entry name" value="RNA_pol_sigma_r3/r4-like"/>
</dbReference>